<evidence type="ECO:0000313" key="2">
    <source>
        <dbReference type="Proteomes" id="UP000265663"/>
    </source>
</evidence>
<accession>A0A3M7M7N8</accession>
<name>A0A3M7M7N8_9PLEO</name>
<proteinExistence type="predicted"/>
<protein>
    <submittedName>
        <fullName evidence="1">Uncharacterized protein</fullName>
    </submittedName>
</protein>
<dbReference type="Proteomes" id="UP000265663">
    <property type="component" value="Unassembled WGS sequence"/>
</dbReference>
<organism evidence="1 2">
    <name type="scientific">Pyrenophora seminiperda CCB06</name>
    <dbReference type="NCBI Taxonomy" id="1302712"/>
    <lineage>
        <taxon>Eukaryota</taxon>
        <taxon>Fungi</taxon>
        <taxon>Dikarya</taxon>
        <taxon>Ascomycota</taxon>
        <taxon>Pezizomycotina</taxon>
        <taxon>Dothideomycetes</taxon>
        <taxon>Pleosporomycetidae</taxon>
        <taxon>Pleosporales</taxon>
        <taxon>Pleosporineae</taxon>
        <taxon>Pleosporaceae</taxon>
        <taxon>Pyrenophora</taxon>
    </lineage>
</organism>
<reference evidence="1 2" key="1">
    <citation type="journal article" date="2014" name="PLoS ONE">
        <title>De novo Genome Assembly of the Fungal Plant Pathogen Pyrenophora semeniperda.</title>
        <authorList>
            <person name="Soliai M.M."/>
            <person name="Meyer S.E."/>
            <person name="Udall J.A."/>
            <person name="Elzinga D.E."/>
            <person name="Hermansen R.A."/>
            <person name="Bodily P.M."/>
            <person name="Hart A.A."/>
            <person name="Coleman C.E."/>
        </authorList>
    </citation>
    <scope>NUCLEOTIDE SEQUENCE [LARGE SCALE GENOMIC DNA]</scope>
    <source>
        <strain evidence="1 2">CCB06</strain>
        <tissue evidence="1">Mycelium</tissue>
    </source>
</reference>
<evidence type="ECO:0000313" key="1">
    <source>
        <dbReference type="EMBL" id="RMZ70390.1"/>
    </source>
</evidence>
<dbReference type="AlphaFoldDB" id="A0A3M7M7N8"/>
<keyword evidence="2" id="KW-1185">Reference proteome</keyword>
<dbReference type="EMBL" id="KE747824">
    <property type="protein sequence ID" value="RMZ70390.1"/>
    <property type="molecule type" value="Genomic_DNA"/>
</dbReference>
<gene>
    <name evidence="1" type="ORF">GMOD_00000476</name>
</gene>
<sequence>MRCDAGGSRNDSSTLRPCQITLRDRLVGALGPPNHGVASRSAKSRMVAGYSVLHNFLDLCISSCIDQTLCSSSPQQKDSEQQACQKSLLENFLSRKKLLKSPFVVPAGMYSLPMFALFRKWFDLGWTAQHPCAAYIHVAFFFEVGQLKVSEHG</sequence>